<dbReference type="EMBL" id="SUTF01000003">
    <property type="protein sequence ID" value="MBE6510163.1"/>
    <property type="molecule type" value="Genomic_DNA"/>
</dbReference>
<proteinExistence type="predicted"/>
<protein>
    <submittedName>
        <fullName evidence="1">Uncharacterized protein</fullName>
    </submittedName>
</protein>
<dbReference type="Proteomes" id="UP000713479">
    <property type="component" value="Unassembled WGS sequence"/>
</dbReference>
<reference evidence="1" key="1">
    <citation type="submission" date="2019-04" db="EMBL/GenBank/DDBJ databases">
        <title>Evolution of Biomass-Degrading Anaerobic Consortia Revealed by Metagenomics.</title>
        <authorList>
            <person name="Peng X."/>
        </authorList>
    </citation>
    <scope>NUCLEOTIDE SEQUENCE</scope>
    <source>
        <strain evidence="1">SIG13</strain>
    </source>
</reference>
<dbReference type="AlphaFoldDB" id="A0A8T3VG04"/>
<evidence type="ECO:0000313" key="1">
    <source>
        <dbReference type="EMBL" id="MBE6510163.1"/>
    </source>
</evidence>
<name>A0A8T3VG04_9EURY</name>
<comment type="caution">
    <text evidence="1">The sequence shown here is derived from an EMBL/GenBank/DDBJ whole genome shotgun (WGS) entry which is preliminary data.</text>
</comment>
<evidence type="ECO:0000313" key="2">
    <source>
        <dbReference type="Proteomes" id="UP000713479"/>
    </source>
</evidence>
<sequence>MVPEKTNISARVEMTLKKIVEDSTFTHKDAYELGAKLIAIGDAEETMTLIDNDPVLQKIIKQNEYRLIQAKKRTA</sequence>
<organism evidence="1 2">
    <name type="scientific">Methanobrevibacter millerae</name>
    <dbReference type="NCBI Taxonomy" id="230361"/>
    <lineage>
        <taxon>Archaea</taxon>
        <taxon>Methanobacteriati</taxon>
        <taxon>Methanobacteriota</taxon>
        <taxon>Methanomada group</taxon>
        <taxon>Methanobacteria</taxon>
        <taxon>Methanobacteriales</taxon>
        <taxon>Methanobacteriaceae</taxon>
        <taxon>Methanobrevibacter</taxon>
    </lineage>
</organism>
<accession>A0A8T3VG04</accession>
<gene>
    <name evidence="1" type="ORF">E7Z74_02665</name>
</gene>